<feature type="compositionally biased region" description="Basic and acidic residues" evidence="1">
    <location>
        <begin position="9"/>
        <end position="31"/>
    </location>
</feature>
<evidence type="ECO:0000313" key="3">
    <source>
        <dbReference type="Proteomes" id="UP000886998"/>
    </source>
</evidence>
<evidence type="ECO:0000256" key="1">
    <source>
        <dbReference type="SAM" id="MobiDB-lite"/>
    </source>
</evidence>
<feature type="compositionally biased region" description="Polar residues" evidence="1">
    <location>
        <begin position="97"/>
        <end position="109"/>
    </location>
</feature>
<reference evidence="2" key="1">
    <citation type="submission" date="2020-08" db="EMBL/GenBank/DDBJ databases">
        <title>Multicomponent nature underlies the extraordinary mechanical properties of spider dragline silk.</title>
        <authorList>
            <person name="Kono N."/>
            <person name="Nakamura H."/>
            <person name="Mori M."/>
            <person name="Yoshida Y."/>
            <person name="Ohtoshi R."/>
            <person name="Malay A.D."/>
            <person name="Moran D.A.P."/>
            <person name="Tomita M."/>
            <person name="Numata K."/>
            <person name="Arakawa K."/>
        </authorList>
    </citation>
    <scope>NUCLEOTIDE SEQUENCE</scope>
</reference>
<feature type="region of interest" description="Disordered" evidence="1">
    <location>
        <begin position="1"/>
        <end position="109"/>
    </location>
</feature>
<evidence type="ECO:0000313" key="2">
    <source>
        <dbReference type="EMBL" id="GFY61243.1"/>
    </source>
</evidence>
<protein>
    <submittedName>
        <fullName evidence="2">Uncharacterized protein</fullName>
    </submittedName>
</protein>
<dbReference type="AlphaFoldDB" id="A0A8X6XY83"/>
<dbReference type="Proteomes" id="UP000886998">
    <property type="component" value="Unassembled WGS sequence"/>
</dbReference>
<gene>
    <name evidence="2" type="ORF">TNIN_435601</name>
</gene>
<sequence length="130" mass="14842">MWNKCGQECTERIEGKPFHPDGHHRQQDHSMLDMPACPSSPVFSQEGRSKGKEECIVQRRKQETGKLKGTQVKRERGKSKRGNSKYQMGKRGDPNRPSVQGQLANVQGQQANVQWEIQTRKLQISNGEEK</sequence>
<keyword evidence="3" id="KW-1185">Reference proteome</keyword>
<name>A0A8X6XY83_9ARAC</name>
<feature type="compositionally biased region" description="Basic and acidic residues" evidence="1">
    <location>
        <begin position="47"/>
        <end position="66"/>
    </location>
</feature>
<dbReference type="EMBL" id="BMAV01013510">
    <property type="protein sequence ID" value="GFY61243.1"/>
    <property type="molecule type" value="Genomic_DNA"/>
</dbReference>
<proteinExistence type="predicted"/>
<organism evidence="2 3">
    <name type="scientific">Trichonephila inaurata madagascariensis</name>
    <dbReference type="NCBI Taxonomy" id="2747483"/>
    <lineage>
        <taxon>Eukaryota</taxon>
        <taxon>Metazoa</taxon>
        <taxon>Ecdysozoa</taxon>
        <taxon>Arthropoda</taxon>
        <taxon>Chelicerata</taxon>
        <taxon>Arachnida</taxon>
        <taxon>Araneae</taxon>
        <taxon>Araneomorphae</taxon>
        <taxon>Entelegynae</taxon>
        <taxon>Araneoidea</taxon>
        <taxon>Nephilidae</taxon>
        <taxon>Trichonephila</taxon>
        <taxon>Trichonephila inaurata</taxon>
    </lineage>
</organism>
<accession>A0A8X6XY83</accession>
<comment type="caution">
    <text evidence="2">The sequence shown here is derived from an EMBL/GenBank/DDBJ whole genome shotgun (WGS) entry which is preliminary data.</text>
</comment>